<dbReference type="Proteomes" id="UP000377798">
    <property type="component" value="Unassembled WGS sequence"/>
</dbReference>
<keyword evidence="5" id="KW-0949">S-adenosyl-L-methionine</keyword>
<keyword evidence="4 7" id="KW-0808">Transferase</keyword>
<evidence type="ECO:0000313" key="8">
    <source>
        <dbReference type="Proteomes" id="UP000377798"/>
    </source>
</evidence>
<dbReference type="EMBL" id="CAACYI010000001">
    <property type="protein sequence ID" value="VFB16279.1"/>
    <property type="molecule type" value="Genomic_DNA"/>
</dbReference>
<dbReference type="NCBIfam" id="TIGR02469">
    <property type="entry name" value="CbiT"/>
    <property type="match status" value="1"/>
</dbReference>
<evidence type="ECO:0000256" key="3">
    <source>
        <dbReference type="ARBA" id="ARBA00022603"/>
    </source>
</evidence>
<dbReference type="PANTHER" id="PTHR43182">
    <property type="entry name" value="COBALT-PRECORRIN-6B C(15)-METHYLTRANSFERASE (DECARBOXYLATING)"/>
    <property type="match status" value="1"/>
</dbReference>
<dbReference type="RefSeq" id="WP_131748861.1">
    <property type="nucleotide sequence ID" value="NZ_CAACYI010000001.1"/>
</dbReference>
<evidence type="ECO:0000256" key="2">
    <source>
        <dbReference type="ARBA" id="ARBA00022573"/>
    </source>
</evidence>
<keyword evidence="3 7" id="KW-0489">Methyltransferase</keyword>
<evidence type="ECO:0000313" key="7">
    <source>
        <dbReference type="EMBL" id="VFB16279.1"/>
    </source>
</evidence>
<dbReference type="InterPro" id="IPR025714">
    <property type="entry name" value="Methyltranfer_dom"/>
</dbReference>
<dbReference type="InterPro" id="IPR014008">
    <property type="entry name" value="Cbl_synth_MTase_CbiT"/>
</dbReference>
<comment type="pathway">
    <text evidence="1">Cofactor biosynthesis; adenosylcobalamin biosynthesis.</text>
</comment>
<dbReference type="GO" id="GO:0032259">
    <property type="term" value="P:methylation"/>
    <property type="evidence" value="ECO:0007669"/>
    <property type="project" value="UniProtKB-KW"/>
</dbReference>
<gene>
    <name evidence="7" type="primary">cbiT</name>
    <name evidence="7" type="ORF">NCTC13150_00799</name>
</gene>
<feature type="domain" description="Methyltransferase" evidence="6">
    <location>
        <begin position="32"/>
        <end position="139"/>
    </location>
</feature>
<keyword evidence="8" id="KW-1185">Reference proteome</keyword>
<dbReference type="Pfam" id="PF13847">
    <property type="entry name" value="Methyltransf_31"/>
    <property type="match status" value="1"/>
</dbReference>
<evidence type="ECO:0000256" key="4">
    <source>
        <dbReference type="ARBA" id="ARBA00022679"/>
    </source>
</evidence>
<sequence>MKWLNDEDFIRAKVPMTKKAIRVLSVSYLDLEEDLSLLDIGSGTGSISVQAALLGAKVTSIERKEEGVQLLRENAKRHGVDLKPIHGLAPGDLPDQEFDRVFIGGSAGNLEEIFTYLDKHLKKGGILVGNYITLKNTWKMYELLKEHNYQDIDVELVQTAKLDHLGLMKGENPIYIMKGVKE</sequence>
<dbReference type="GO" id="GO:0009236">
    <property type="term" value="P:cobalamin biosynthetic process"/>
    <property type="evidence" value="ECO:0007669"/>
    <property type="project" value="UniProtKB-UniPathway"/>
</dbReference>
<evidence type="ECO:0000256" key="5">
    <source>
        <dbReference type="ARBA" id="ARBA00022691"/>
    </source>
</evidence>
<dbReference type="InterPro" id="IPR050714">
    <property type="entry name" value="Cobalamin_biosynth_MTase"/>
</dbReference>
<dbReference type="SUPFAM" id="SSF53335">
    <property type="entry name" value="S-adenosyl-L-methionine-dependent methyltransferases"/>
    <property type="match status" value="1"/>
</dbReference>
<comment type="caution">
    <text evidence="7">The sequence shown here is derived from an EMBL/GenBank/DDBJ whole genome shotgun (WGS) entry which is preliminary data.</text>
</comment>
<evidence type="ECO:0000256" key="1">
    <source>
        <dbReference type="ARBA" id="ARBA00004953"/>
    </source>
</evidence>
<name>A0A8H2M4G1_9FIRM</name>
<dbReference type="EC" id="2.1.1.-" evidence="7"/>
<protein>
    <submittedName>
        <fullName evidence="7">Probable cobalt-precorrin-6Y C(15)-methyltransferase [decarboxylating]</fullName>
        <ecNumber evidence="7">2.1.1.-</ecNumber>
    </submittedName>
</protein>
<dbReference type="UniPathway" id="UPA00148"/>
<dbReference type="AlphaFoldDB" id="A0A8H2M4G1"/>
<dbReference type="InterPro" id="IPR029063">
    <property type="entry name" value="SAM-dependent_MTases_sf"/>
</dbReference>
<dbReference type="CDD" id="cd02440">
    <property type="entry name" value="AdoMet_MTases"/>
    <property type="match status" value="1"/>
</dbReference>
<dbReference type="Gene3D" id="3.40.50.150">
    <property type="entry name" value="Vaccinia Virus protein VP39"/>
    <property type="match status" value="1"/>
</dbReference>
<keyword evidence="2" id="KW-0169">Cobalamin biosynthesis</keyword>
<evidence type="ECO:0000259" key="6">
    <source>
        <dbReference type="Pfam" id="PF13847"/>
    </source>
</evidence>
<dbReference type="PANTHER" id="PTHR43182:SF1">
    <property type="entry name" value="COBALT-PRECORRIN-7 C(5)-METHYLTRANSFERASE"/>
    <property type="match status" value="1"/>
</dbReference>
<dbReference type="GO" id="GO:0008276">
    <property type="term" value="F:protein methyltransferase activity"/>
    <property type="evidence" value="ECO:0007669"/>
    <property type="project" value="InterPro"/>
</dbReference>
<organism evidence="7 8">
    <name type="scientific">Urinicoccus massiliensis</name>
    <dbReference type="NCBI Taxonomy" id="1723382"/>
    <lineage>
        <taxon>Bacteria</taxon>
        <taxon>Bacillati</taxon>
        <taxon>Bacillota</taxon>
        <taxon>Tissierellia</taxon>
        <taxon>Tissierellales</taxon>
        <taxon>Peptoniphilaceae</taxon>
        <taxon>Urinicoccus</taxon>
    </lineage>
</organism>
<proteinExistence type="predicted"/>
<accession>A0A8H2M4G1</accession>
<reference evidence="7 8" key="1">
    <citation type="submission" date="2019-02" db="EMBL/GenBank/DDBJ databases">
        <authorList>
            <consortium name="Pathogen Informatics"/>
        </authorList>
    </citation>
    <scope>NUCLEOTIDE SEQUENCE [LARGE SCALE GENOMIC DNA]</scope>
    <source>
        <strain evidence="7 8">3012STDY7089603</strain>
    </source>
</reference>